<dbReference type="PANTHER" id="PTHR30055">
    <property type="entry name" value="HTH-TYPE TRANSCRIPTIONAL REGULATOR RUTR"/>
    <property type="match status" value="1"/>
</dbReference>
<dbReference type="Pfam" id="PF00440">
    <property type="entry name" value="TetR_N"/>
    <property type="match status" value="1"/>
</dbReference>
<dbReference type="Proteomes" id="UP000031364">
    <property type="component" value="Unassembled WGS sequence"/>
</dbReference>
<keyword evidence="1 2" id="KW-0238">DNA-binding</keyword>
<dbReference type="Pfam" id="PF21597">
    <property type="entry name" value="TetR_C_43"/>
    <property type="match status" value="1"/>
</dbReference>
<evidence type="ECO:0000259" key="3">
    <source>
        <dbReference type="PROSITE" id="PS50977"/>
    </source>
</evidence>
<reference evidence="4 5" key="1">
    <citation type="journal article" date="2014" name="Int. J. Syst. Evol. Microbiol.">
        <title>Nocardia vulneris sp. nov., isolated from wounds of human patients in North America.</title>
        <authorList>
            <person name="Lasker B.A."/>
            <person name="Bell M."/>
            <person name="Klenk H.P."/>
            <person name="Sproer C."/>
            <person name="Schumann C."/>
            <person name="Schumann P."/>
            <person name="Brown J.M."/>
        </authorList>
    </citation>
    <scope>NUCLEOTIDE SEQUENCE [LARGE SCALE GENOMIC DNA]</scope>
    <source>
        <strain evidence="4 5">W9851</strain>
    </source>
</reference>
<feature type="domain" description="HTH tetR-type" evidence="3">
    <location>
        <begin position="14"/>
        <end position="74"/>
    </location>
</feature>
<dbReference type="InterPro" id="IPR049445">
    <property type="entry name" value="TetR_SbtR-like_C"/>
</dbReference>
<proteinExistence type="predicted"/>
<evidence type="ECO:0000313" key="4">
    <source>
        <dbReference type="EMBL" id="KIA64424.1"/>
    </source>
</evidence>
<dbReference type="PANTHER" id="PTHR30055:SF226">
    <property type="entry name" value="HTH-TYPE TRANSCRIPTIONAL REGULATOR PKSA"/>
    <property type="match status" value="1"/>
</dbReference>
<dbReference type="InterPro" id="IPR001647">
    <property type="entry name" value="HTH_TetR"/>
</dbReference>
<feature type="DNA-binding region" description="H-T-H motif" evidence="2">
    <location>
        <begin position="37"/>
        <end position="56"/>
    </location>
</feature>
<dbReference type="SUPFAM" id="SSF48498">
    <property type="entry name" value="Tetracyclin repressor-like, C-terminal domain"/>
    <property type="match status" value="1"/>
</dbReference>
<dbReference type="PROSITE" id="PS50977">
    <property type="entry name" value="HTH_TETR_2"/>
    <property type="match status" value="1"/>
</dbReference>
<dbReference type="RefSeq" id="WP_014982415.1">
    <property type="nucleotide sequence ID" value="NZ_BDCI01000004.1"/>
</dbReference>
<protein>
    <submittedName>
        <fullName evidence="4">TetR family transcriptional regulator</fullName>
    </submittedName>
</protein>
<sequence>MSRPWAATVESHRRDVREAILDTTWALALEHGPASTTMSEVAEKVGIGRATLYRYFPDIATILAAWHERQINRHLEHLSTVRDSKTDPGKRLCAVLEAYAEIHLRRAENQRREMHGAQVESLMHTNERVAESQRQLHGLLQGVIADAAAAGRIRDDINPFELANYCLFAITGANSLESKAAVQRLVSLTLTGLRYQD</sequence>
<dbReference type="SUPFAM" id="SSF46689">
    <property type="entry name" value="Homeodomain-like"/>
    <property type="match status" value="1"/>
</dbReference>
<comment type="caution">
    <text evidence="4">The sequence shown here is derived from an EMBL/GenBank/DDBJ whole genome shotgun (WGS) entry which is preliminary data.</text>
</comment>
<evidence type="ECO:0000313" key="5">
    <source>
        <dbReference type="Proteomes" id="UP000031364"/>
    </source>
</evidence>
<name>A0ABR4ZGV2_9NOCA</name>
<gene>
    <name evidence="4" type="ORF">FG87_14375</name>
</gene>
<evidence type="ECO:0000256" key="1">
    <source>
        <dbReference type="ARBA" id="ARBA00023125"/>
    </source>
</evidence>
<dbReference type="InterPro" id="IPR009057">
    <property type="entry name" value="Homeodomain-like_sf"/>
</dbReference>
<dbReference type="InterPro" id="IPR050109">
    <property type="entry name" value="HTH-type_TetR-like_transc_reg"/>
</dbReference>
<evidence type="ECO:0000256" key="2">
    <source>
        <dbReference type="PROSITE-ProRule" id="PRU00335"/>
    </source>
</evidence>
<dbReference type="Gene3D" id="1.10.357.10">
    <property type="entry name" value="Tetracycline Repressor, domain 2"/>
    <property type="match status" value="1"/>
</dbReference>
<keyword evidence="5" id="KW-1185">Reference proteome</keyword>
<dbReference type="InterPro" id="IPR036271">
    <property type="entry name" value="Tet_transcr_reg_TetR-rel_C_sf"/>
</dbReference>
<organism evidence="4 5">
    <name type="scientific">Nocardia vulneris</name>
    <dbReference type="NCBI Taxonomy" id="1141657"/>
    <lineage>
        <taxon>Bacteria</taxon>
        <taxon>Bacillati</taxon>
        <taxon>Actinomycetota</taxon>
        <taxon>Actinomycetes</taxon>
        <taxon>Mycobacteriales</taxon>
        <taxon>Nocardiaceae</taxon>
        <taxon>Nocardia</taxon>
    </lineage>
</organism>
<accession>A0ABR4ZGV2</accession>
<dbReference type="EMBL" id="JNFP01000014">
    <property type="protein sequence ID" value="KIA64424.1"/>
    <property type="molecule type" value="Genomic_DNA"/>
</dbReference>